<accession>A0AA39MZP2</accession>
<evidence type="ECO:0000256" key="1">
    <source>
        <dbReference type="SAM" id="MobiDB-lite"/>
    </source>
</evidence>
<name>A0AA39MZP2_ARMTA</name>
<dbReference type="GeneID" id="85366386"/>
<evidence type="ECO:0000313" key="3">
    <source>
        <dbReference type="Proteomes" id="UP001175211"/>
    </source>
</evidence>
<evidence type="ECO:0000313" key="2">
    <source>
        <dbReference type="EMBL" id="KAK0452866.1"/>
    </source>
</evidence>
<proteinExistence type="predicted"/>
<dbReference type="AlphaFoldDB" id="A0AA39MZP2"/>
<reference evidence="2" key="1">
    <citation type="submission" date="2023-06" db="EMBL/GenBank/DDBJ databases">
        <authorList>
            <consortium name="Lawrence Berkeley National Laboratory"/>
            <person name="Ahrendt S."/>
            <person name="Sahu N."/>
            <person name="Indic B."/>
            <person name="Wong-Bajracharya J."/>
            <person name="Merenyi Z."/>
            <person name="Ke H.-M."/>
            <person name="Monk M."/>
            <person name="Kocsube S."/>
            <person name="Drula E."/>
            <person name="Lipzen A."/>
            <person name="Balint B."/>
            <person name="Henrissat B."/>
            <person name="Andreopoulos B."/>
            <person name="Martin F.M."/>
            <person name="Harder C.B."/>
            <person name="Rigling D."/>
            <person name="Ford K.L."/>
            <person name="Foster G.D."/>
            <person name="Pangilinan J."/>
            <person name="Papanicolaou A."/>
            <person name="Barry K."/>
            <person name="LaButti K."/>
            <person name="Viragh M."/>
            <person name="Koriabine M."/>
            <person name="Yan M."/>
            <person name="Riley R."/>
            <person name="Champramary S."/>
            <person name="Plett K.L."/>
            <person name="Tsai I.J."/>
            <person name="Slot J."/>
            <person name="Sipos G."/>
            <person name="Plett J."/>
            <person name="Nagy L.G."/>
            <person name="Grigoriev I.V."/>
        </authorList>
    </citation>
    <scope>NUCLEOTIDE SEQUENCE</scope>
    <source>
        <strain evidence="2">CCBAS 213</strain>
    </source>
</reference>
<comment type="caution">
    <text evidence="2">The sequence shown here is derived from an EMBL/GenBank/DDBJ whole genome shotgun (WGS) entry which is preliminary data.</text>
</comment>
<gene>
    <name evidence="2" type="ORF">EV420DRAFT_626935</name>
</gene>
<keyword evidence="3" id="KW-1185">Reference proteome</keyword>
<dbReference type="RefSeq" id="XP_060328202.1">
    <property type="nucleotide sequence ID" value="XM_060482838.1"/>
</dbReference>
<protein>
    <submittedName>
        <fullName evidence="2">Uncharacterized protein</fullName>
    </submittedName>
</protein>
<feature type="region of interest" description="Disordered" evidence="1">
    <location>
        <begin position="94"/>
        <end position="122"/>
    </location>
</feature>
<sequence length="221" mass="24430">MATGYCDNNSYSEAMNWSNVLCNASRRLDPESWRRAVDNLQQDYNEMTRLFNVSSEHKGAYEETEMYSEGSADGELNNDEKTIGSALTEGQAVQNATVTDEEEDIEGEGKEEPSQEIDTLGLGGRTYHGKLVPAKVPRKMIRGCIPVEQDYGSILKIHGAYFRENFLVEACGHPVCSLCCFDGLVLIEIPSINMPALRVRPPTSCAIPIVVTPWTVLAVYG</sequence>
<dbReference type="Proteomes" id="UP001175211">
    <property type="component" value="Unassembled WGS sequence"/>
</dbReference>
<organism evidence="2 3">
    <name type="scientific">Armillaria tabescens</name>
    <name type="common">Ringless honey mushroom</name>
    <name type="synonym">Agaricus tabescens</name>
    <dbReference type="NCBI Taxonomy" id="1929756"/>
    <lineage>
        <taxon>Eukaryota</taxon>
        <taxon>Fungi</taxon>
        <taxon>Dikarya</taxon>
        <taxon>Basidiomycota</taxon>
        <taxon>Agaricomycotina</taxon>
        <taxon>Agaricomycetes</taxon>
        <taxon>Agaricomycetidae</taxon>
        <taxon>Agaricales</taxon>
        <taxon>Marasmiineae</taxon>
        <taxon>Physalacriaceae</taxon>
        <taxon>Desarmillaria</taxon>
    </lineage>
</organism>
<dbReference type="EMBL" id="JAUEPS010000029">
    <property type="protein sequence ID" value="KAK0452866.1"/>
    <property type="molecule type" value="Genomic_DNA"/>
</dbReference>